<dbReference type="InterPro" id="IPR029063">
    <property type="entry name" value="SAM-dependent_MTases_sf"/>
</dbReference>
<proteinExistence type="predicted"/>
<dbReference type="GO" id="GO:0008168">
    <property type="term" value="F:methyltransferase activity"/>
    <property type="evidence" value="ECO:0007669"/>
    <property type="project" value="UniProtKB-KW"/>
</dbReference>
<keyword evidence="3" id="KW-1185">Reference proteome</keyword>
<evidence type="ECO:0000313" key="2">
    <source>
        <dbReference type="EMBL" id="QRF51723.1"/>
    </source>
</evidence>
<dbReference type="RefSeq" id="WP_203019609.1">
    <property type="nucleotide sequence ID" value="NZ_CP032405.1"/>
</dbReference>
<accession>A0ABX7EWW4</accession>
<keyword evidence="2" id="KW-0808">Transferase</keyword>
<feature type="domain" description="Methyltransferase" evidence="1">
    <location>
        <begin position="40"/>
        <end position="127"/>
    </location>
</feature>
<keyword evidence="2" id="KW-0489">Methyltransferase</keyword>
<reference evidence="2 3" key="1">
    <citation type="submission" date="2018-09" db="EMBL/GenBank/DDBJ databases">
        <title>Rhizobium sp. MAE2-X.</title>
        <authorList>
            <person name="Lee Y."/>
            <person name="Jeon C.O."/>
        </authorList>
    </citation>
    <scope>NUCLEOTIDE SEQUENCE [LARGE SCALE GENOMIC DNA]</scope>
    <source>
        <strain evidence="2 3">MAE2-X</strain>
    </source>
</reference>
<dbReference type="Pfam" id="PF13649">
    <property type="entry name" value="Methyltransf_25"/>
    <property type="match status" value="1"/>
</dbReference>
<name>A0ABX7EWW4_9HYPH</name>
<gene>
    <name evidence="2" type="ORF">D4A92_09885</name>
</gene>
<dbReference type="EMBL" id="CP032405">
    <property type="protein sequence ID" value="QRF51723.1"/>
    <property type="molecule type" value="Genomic_DNA"/>
</dbReference>
<dbReference type="Proteomes" id="UP000596351">
    <property type="component" value="Chromosome"/>
</dbReference>
<dbReference type="Gene3D" id="3.40.50.150">
    <property type="entry name" value="Vaccinia Virus protein VP39"/>
    <property type="match status" value="1"/>
</dbReference>
<dbReference type="CDD" id="cd02440">
    <property type="entry name" value="AdoMet_MTases"/>
    <property type="match status" value="1"/>
</dbReference>
<dbReference type="GO" id="GO:0032259">
    <property type="term" value="P:methylation"/>
    <property type="evidence" value="ECO:0007669"/>
    <property type="project" value="UniProtKB-KW"/>
</dbReference>
<protein>
    <submittedName>
        <fullName evidence="2">Class I SAM-dependent methyltransferase</fullName>
    </submittedName>
</protein>
<dbReference type="InterPro" id="IPR041698">
    <property type="entry name" value="Methyltransf_25"/>
</dbReference>
<evidence type="ECO:0000259" key="1">
    <source>
        <dbReference type="Pfam" id="PF13649"/>
    </source>
</evidence>
<evidence type="ECO:0000313" key="3">
    <source>
        <dbReference type="Proteomes" id="UP000596351"/>
    </source>
</evidence>
<dbReference type="SUPFAM" id="SSF53335">
    <property type="entry name" value="S-adenosyl-L-methionine-dependent methyltransferases"/>
    <property type="match status" value="1"/>
</dbReference>
<sequence length="265" mass="29357">MSGFNKDWLALREPVDMRARAKSLVEHLSQHLAGIERSYILDIGCGTGSTWRSLAHRFPAHSKWQLLDYDPLLLAEAERRIGDQQDVSFRQLDLNEIDTLPLTEVSVVTASALFDLCSGEFCDHFAEILSASNTGLYAALNYDGIMEWSVAHPLDEQVAHDFNRHQHFDKGFGPALGPNATAHLKQAFERLGYTVSVATSPWVMGPDDGDLQAAFLEGLEEPLSEIGSLTNVQIRDWLGFRLEKIAEAGSSCVVGHSDMLALPRH</sequence>
<organism evidence="2 3">
    <name type="scientific">Rhizobium rosettiformans</name>
    <dbReference type="NCBI Taxonomy" id="1368430"/>
    <lineage>
        <taxon>Bacteria</taxon>
        <taxon>Pseudomonadati</taxon>
        <taxon>Pseudomonadota</taxon>
        <taxon>Alphaproteobacteria</taxon>
        <taxon>Hyphomicrobiales</taxon>
        <taxon>Rhizobiaceae</taxon>
        <taxon>Rhizobium/Agrobacterium group</taxon>
        <taxon>Rhizobium</taxon>
    </lineage>
</organism>